<keyword evidence="3" id="KW-1185">Reference proteome</keyword>
<evidence type="ECO:0000313" key="3">
    <source>
        <dbReference type="Proteomes" id="UP000190648"/>
    </source>
</evidence>
<sequence length="87" mass="10114">MLQGDVMPQASRKVHQTQVLKKPGTIVPHTRPDYFLFNSRENWNSFRFPARPQIRRACEDSGIQVTTVKHCTVCKIQHRQGLMPQKL</sequence>
<feature type="region of interest" description="Disordered" evidence="1">
    <location>
        <begin position="1"/>
        <end position="25"/>
    </location>
</feature>
<dbReference type="EMBL" id="LSYS01003057">
    <property type="protein sequence ID" value="OPJ84695.1"/>
    <property type="molecule type" value="Genomic_DNA"/>
</dbReference>
<comment type="caution">
    <text evidence="2">The sequence shown here is derived from an EMBL/GenBank/DDBJ whole genome shotgun (WGS) entry which is preliminary data.</text>
</comment>
<accession>A0A1V4KJU9</accession>
<evidence type="ECO:0000313" key="2">
    <source>
        <dbReference type="EMBL" id="OPJ84695.1"/>
    </source>
</evidence>
<name>A0A1V4KJU9_PATFA</name>
<organism evidence="2 3">
    <name type="scientific">Patagioenas fasciata monilis</name>
    <dbReference type="NCBI Taxonomy" id="372326"/>
    <lineage>
        <taxon>Eukaryota</taxon>
        <taxon>Metazoa</taxon>
        <taxon>Chordata</taxon>
        <taxon>Craniata</taxon>
        <taxon>Vertebrata</taxon>
        <taxon>Euteleostomi</taxon>
        <taxon>Archelosauria</taxon>
        <taxon>Archosauria</taxon>
        <taxon>Dinosauria</taxon>
        <taxon>Saurischia</taxon>
        <taxon>Theropoda</taxon>
        <taxon>Coelurosauria</taxon>
        <taxon>Aves</taxon>
        <taxon>Neognathae</taxon>
        <taxon>Neoaves</taxon>
        <taxon>Columbimorphae</taxon>
        <taxon>Columbiformes</taxon>
        <taxon>Columbidae</taxon>
        <taxon>Patagioenas</taxon>
    </lineage>
</organism>
<dbReference type="Proteomes" id="UP000190648">
    <property type="component" value="Unassembled WGS sequence"/>
</dbReference>
<evidence type="ECO:0000256" key="1">
    <source>
        <dbReference type="SAM" id="MobiDB-lite"/>
    </source>
</evidence>
<reference evidence="2 3" key="1">
    <citation type="submission" date="2016-02" db="EMBL/GenBank/DDBJ databases">
        <title>Band-tailed pigeon sequencing and assembly.</title>
        <authorList>
            <person name="Soares A.E."/>
            <person name="Novak B.J."/>
            <person name="Rice E.S."/>
            <person name="O'Connell B."/>
            <person name="Chang D."/>
            <person name="Weber S."/>
            <person name="Shapiro B."/>
        </authorList>
    </citation>
    <scope>NUCLEOTIDE SEQUENCE [LARGE SCALE GENOMIC DNA]</scope>
    <source>
        <strain evidence="2">BTP2013</strain>
        <tissue evidence="2">Blood</tissue>
    </source>
</reference>
<dbReference type="AlphaFoldDB" id="A0A1V4KJU9"/>
<protein>
    <submittedName>
        <fullName evidence="2">Uncharacterized protein</fullName>
    </submittedName>
</protein>
<proteinExistence type="predicted"/>
<gene>
    <name evidence="2" type="ORF">AV530_016028</name>
</gene>